<organism evidence="11 12">
    <name type="scientific">Halobacteroides halobius (strain ATCC 35273 / DSM 5150 / MD-1)</name>
    <dbReference type="NCBI Taxonomy" id="748449"/>
    <lineage>
        <taxon>Bacteria</taxon>
        <taxon>Bacillati</taxon>
        <taxon>Bacillota</taxon>
        <taxon>Clostridia</taxon>
        <taxon>Halanaerobiales</taxon>
        <taxon>Halobacteroidaceae</taxon>
        <taxon>Halobacteroides</taxon>
    </lineage>
</organism>
<dbReference type="GO" id="GO:0000428">
    <property type="term" value="C:DNA-directed RNA polymerase complex"/>
    <property type="evidence" value="ECO:0007669"/>
    <property type="project" value="UniProtKB-KW"/>
</dbReference>
<dbReference type="InterPro" id="IPR007046">
    <property type="entry name" value="RNA_pol_sigma_54_core-bd"/>
</dbReference>
<sequence>MELNYTTNLYQEQQQKQELAMTPKLQQAIKLLQYSTLELQEFIEDKMMENPLLELDDNYDPQSNNYIKQNGDDFNYEKFVAQELTLEEHLLKQLSLVTTSKLEKKIGEQIIGNLDQSGFFSSLEEVINQLEVTRKEVNKVLAKIKQFDPAGIGARDIQESLLIQLDNLKTSDNNTQIGLAKQIINGYQAELNNNQVRKISQGLSIEPKVTQQLIDLIKSLSPIPADRFKKKANNIYIEPDIIIKQISGKYVIIMDQASFPTIHINSYYRNLLKKQNAAKQSKDYIEDKLKSAMWLIKSIEQRRQTVYNIVRAIINLQQDFLKRGIKYLKPMTMQQIADEIKMHESTVSRATSNKYIQTPQGLFPMKFLFSKAIKTGDQKVSAVSIKKEVEDLVANEDKNNPLSDRELKDKLEARGVTISRRTIAKYRTELKIPSSRKRKRYD</sequence>
<dbReference type="PIRSF" id="PIRSF000774">
    <property type="entry name" value="RpoN"/>
    <property type="match status" value="1"/>
</dbReference>
<evidence type="ECO:0000256" key="2">
    <source>
        <dbReference type="ARBA" id="ARBA00022478"/>
    </source>
</evidence>
<dbReference type="GO" id="GO:0016987">
    <property type="term" value="F:sigma factor activity"/>
    <property type="evidence" value="ECO:0007669"/>
    <property type="project" value="UniProtKB-KW"/>
</dbReference>
<evidence type="ECO:0000256" key="5">
    <source>
        <dbReference type="ARBA" id="ARBA00023015"/>
    </source>
</evidence>
<comment type="similarity">
    <text evidence="1">Belongs to the sigma-54 factor family.</text>
</comment>
<dbReference type="PROSITE" id="PS00718">
    <property type="entry name" value="SIGMA54_2"/>
    <property type="match status" value="1"/>
</dbReference>
<evidence type="ECO:0000256" key="8">
    <source>
        <dbReference type="ARBA" id="ARBA00023163"/>
    </source>
</evidence>
<dbReference type="NCBIfam" id="TIGR02395">
    <property type="entry name" value="rpoN_sigma"/>
    <property type="match status" value="1"/>
</dbReference>
<dbReference type="InterPro" id="IPR007634">
    <property type="entry name" value="RNA_pol_sigma_54_DNA-bd"/>
</dbReference>
<feature type="domain" description="RNA polymerase sigma factor 54 DNA-binding" evidence="9">
    <location>
        <begin position="283"/>
        <end position="440"/>
    </location>
</feature>
<evidence type="ECO:0000313" key="12">
    <source>
        <dbReference type="Proteomes" id="UP000010880"/>
    </source>
</evidence>
<reference evidence="12" key="1">
    <citation type="submission" date="2012-02" db="EMBL/GenBank/DDBJ databases">
        <title>The complete genome of Halobacteroides halobius DSM 5150.</title>
        <authorList>
            <person name="Lucas S."/>
            <person name="Copeland A."/>
            <person name="Lapidus A."/>
            <person name="Glavina del Rio T."/>
            <person name="Dalin E."/>
            <person name="Tice H."/>
            <person name="Bruce D."/>
            <person name="Goodwin L."/>
            <person name="Pitluck S."/>
            <person name="Peters L."/>
            <person name="Mikhailova N."/>
            <person name="Gu W."/>
            <person name="Kyrpides N."/>
            <person name="Mavromatis K."/>
            <person name="Ivanova N."/>
            <person name="Brettin T."/>
            <person name="Detter J.C."/>
            <person name="Han C."/>
            <person name="Larimer F."/>
            <person name="Land M."/>
            <person name="Hauser L."/>
            <person name="Markowitz V."/>
            <person name="Cheng J.-F."/>
            <person name="Hugenholtz P."/>
            <person name="Woyke T."/>
            <person name="Wu D."/>
            <person name="Tindall B."/>
            <person name="Pomrenke H."/>
            <person name="Brambilla E."/>
            <person name="Klenk H.-P."/>
            <person name="Eisen J.A."/>
        </authorList>
    </citation>
    <scope>NUCLEOTIDE SEQUENCE [LARGE SCALE GENOMIC DNA]</scope>
    <source>
        <strain evidence="12">ATCC 35273 / DSM 5150 / MD-1</strain>
    </source>
</reference>
<dbReference type="GO" id="GO:0006352">
    <property type="term" value="P:DNA-templated transcription initiation"/>
    <property type="evidence" value="ECO:0007669"/>
    <property type="project" value="InterPro"/>
</dbReference>
<keyword evidence="7" id="KW-0238">DNA-binding</keyword>
<dbReference type="Gene3D" id="1.10.10.1330">
    <property type="entry name" value="RNA polymerase sigma-54 factor, core-binding domain"/>
    <property type="match status" value="1"/>
</dbReference>
<keyword evidence="8" id="KW-0804">Transcription</keyword>
<dbReference type="EMBL" id="CP003359">
    <property type="protein sequence ID" value="AGB42412.1"/>
    <property type="molecule type" value="Genomic_DNA"/>
</dbReference>
<keyword evidence="4" id="KW-0548">Nucleotidyltransferase</keyword>
<keyword evidence="12" id="KW-1185">Reference proteome</keyword>
<feature type="domain" description="RNA polymerase sigma factor 54 core-binding" evidence="10">
    <location>
        <begin position="75"/>
        <end position="268"/>
    </location>
</feature>
<proteinExistence type="inferred from homology"/>
<dbReference type="STRING" id="748449.Halha_2538"/>
<gene>
    <name evidence="11" type="ordered locus">Halha_2538</name>
</gene>
<dbReference type="AlphaFoldDB" id="L0KAU7"/>
<evidence type="ECO:0000256" key="3">
    <source>
        <dbReference type="ARBA" id="ARBA00022679"/>
    </source>
</evidence>
<dbReference type="PATRIC" id="fig|748449.3.peg.2460"/>
<dbReference type="InterPro" id="IPR000394">
    <property type="entry name" value="RNA_pol_sigma_54"/>
</dbReference>
<dbReference type="Pfam" id="PF00309">
    <property type="entry name" value="Sigma54_AID"/>
    <property type="match status" value="1"/>
</dbReference>
<dbReference type="GO" id="GO:0016779">
    <property type="term" value="F:nucleotidyltransferase activity"/>
    <property type="evidence" value="ECO:0007669"/>
    <property type="project" value="UniProtKB-KW"/>
</dbReference>
<dbReference type="PANTHER" id="PTHR32248">
    <property type="entry name" value="RNA POLYMERASE SIGMA-54 FACTOR"/>
    <property type="match status" value="1"/>
</dbReference>
<accession>L0KAU7</accession>
<evidence type="ECO:0000256" key="6">
    <source>
        <dbReference type="ARBA" id="ARBA00023082"/>
    </source>
</evidence>
<dbReference type="PROSITE" id="PS50044">
    <property type="entry name" value="SIGMA54_3"/>
    <property type="match status" value="1"/>
</dbReference>
<evidence type="ECO:0000256" key="7">
    <source>
        <dbReference type="ARBA" id="ARBA00023125"/>
    </source>
</evidence>
<dbReference type="eggNOG" id="COG1508">
    <property type="taxonomic scope" value="Bacteria"/>
</dbReference>
<protein>
    <submittedName>
        <fullName evidence="11">RNA polymerase sigma-54 factor</fullName>
    </submittedName>
</protein>
<name>L0KAU7_HALHC</name>
<evidence type="ECO:0000259" key="10">
    <source>
        <dbReference type="Pfam" id="PF04963"/>
    </source>
</evidence>
<dbReference type="OrthoDB" id="9814402at2"/>
<keyword evidence="6" id="KW-0731">Sigma factor</keyword>
<dbReference type="GO" id="GO:0001216">
    <property type="term" value="F:DNA-binding transcription activator activity"/>
    <property type="evidence" value="ECO:0007669"/>
    <property type="project" value="InterPro"/>
</dbReference>
<dbReference type="RefSeq" id="WP_015328125.1">
    <property type="nucleotide sequence ID" value="NC_019978.1"/>
</dbReference>
<keyword evidence="5" id="KW-0805">Transcription regulation</keyword>
<dbReference type="PROSITE" id="PS00717">
    <property type="entry name" value="SIGMA54_1"/>
    <property type="match status" value="1"/>
</dbReference>
<dbReference type="Gene3D" id="1.10.10.60">
    <property type="entry name" value="Homeodomain-like"/>
    <property type="match status" value="1"/>
</dbReference>
<evidence type="ECO:0000256" key="1">
    <source>
        <dbReference type="ARBA" id="ARBA00008798"/>
    </source>
</evidence>
<dbReference type="HOGENOM" id="CLU_020569_1_1_9"/>
<dbReference type="InterPro" id="IPR038709">
    <property type="entry name" value="RpoN_core-bd_sf"/>
</dbReference>
<dbReference type="Pfam" id="PF04963">
    <property type="entry name" value="Sigma54_CBD"/>
    <property type="match status" value="1"/>
</dbReference>
<dbReference type="PANTHER" id="PTHR32248:SF4">
    <property type="entry name" value="RNA POLYMERASE SIGMA-54 FACTOR"/>
    <property type="match status" value="1"/>
</dbReference>
<dbReference type="Proteomes" id="UP000010880">
    <property type="component" value="Chromosome"/>
</dbReference>
<dbReference type="PRINTS" id="PR00045">
    <property type="entry name" value="SIGMA54FCT"/>
</dbReference>
<dbReference type="KEGG" id="hhl:Halha_2538"/>
<evidence type="ECO:0000256" key="4">
    <source>
        <dbReference type="ARBA" id="ARBA00022695"/>
    </source>
</evidence>
<keyword evidence="3" id="KW-0808">Transferase</keyword>
<evidence type="ECO:0000313" key="11">
    <source>
        <dbReference type="EMBL" id="AGB42412.1"/>
    </source>
</evidence>
<dbReference type="Pfam" id="PF04552">
    <property type="entry name" value="Sigma54_DBD"/>
    <property type="match status" value="1"/>
</dbReference>
<keyword evidence="2" id="KW-0240">DNA-directed RNA polymerase</keyword>
<evidence type="ECO:0000259" key="9">
    <source>
        <dbReference type="Pfam" id="PF04552"/>
    </source>
</evidence>
<dbReference type="GO" id="GO:0003677">
    <property type="term" value="F:DNA binding"/>
    <property type="evidence" value="ECO:0007669"/>
    <property type="project" value="UniProtKB-KW"/>
</dbReference>